<name>A0A160V9M6_9ZZZZ</name>
<proteinExistence type="predicted"/>
<dbReference type="AlphaFoldDB" id="A0A160V9M6"/>
<evidence type="ECO:0000313" key="1">
    <source>
        <dbReference type="EMBL" id="CUV02786.1"/>
    </source>
</evidence>
<dbReference type="EMBL" id="FAXA01000313">
    <property type="protein sequence ID" value="CUV02786.1"/>
    <property type="molecule type" value="Genomic_DNA"/>
</dbReference>
<gene>
    <name evidence="1" type="ORF">MGWOODY_Clf2446</name>
</gene>
<sequence length="166" mass="18231">MRNCRVNFGSIKESVKPSAAQNIEGRLLKKLEPQLERAHGELLREDPVVARQILGSVLGVKIPQRPIDDLVTETIAGDPALRREWARVRLQDFKRNGRSELDIVGKGLELVISVVRELEKGARPRVVSEAVTSGELRETLLGLTGVLNEGSPATEKGITDDPISQP</sequence>
<protein>
    <submittedName>
        <fullName evidence="1">Uncharacterized protein</fullName>
    </submittedName>
</protein>
<reference evidence="1" key="1">
    <citation type="submission" date="2015-10" db="EMBL/GenBank/DDBJ databases">
        <authorList>
            <person name="Gilbert D.G."/>
        </authorList>
    </citation>
    <scope>NUCLEOTIDE SEQUENCE</scope>
</reference>
<accession>A0A160V9M6</accession>
<organism evidence="1">
    <name type="scientific">hydrothermal vent metagenome</name>
    <dbReference type="NCBI Taxonomy" id="652676"/>
    <lineage>
        <taxon>unclassified sequences</taxon>
        <taxon>metagenomes</taxon>
        <taxon>ecological metagenomes</taxon>
    </lineage>
</organism>